<organism evidence="1 2">
    <name type="scientific">Diploptera punctata</name>
    <name type="common">Pacific beetle cockroach</name>
    <dbReference type="NCBI Taxonomy" id="6984"/>
    <lineage>
        <taxon>Eukaryota</taxon>
        <taxon>Metazoa</taxon>
        <taxon>Ecdysozoa</taxon>
        <taxon>Arthropoda</taxon>
        <taxon>Hexapoda</taxon>
        <taxon>Insecta</taxon>
        <taxon>Pterygota</taxon>
        <taxon>Neoptera</taxon>
        <taxon>Polyneoptera</taxon>
        <taxon>Dictyoptera</taxon>
        <taxon>Blattodea</taxon>
        <taxon>Blaberoidea</taxon>
        <taxon>Blaberidae</taxon>
        <taxon>Diplopterinae</taxon>
        <taxon>Diploptera</taxon>
    </lineage>
</organism>
<feature type="non-terminal residue" evidence="1">
    <location>
        <position position="57"/>
    </location>
</feature>
<accession>A0AAD7ZHH4</accession>
<dbReference type="Proteomes" id="UP001233999">
    <property type="component" value="Unassembled WGS sequence"/>
</dbReference>
<protein>
    <submittedName>
        <fullName evidence="1">Uncharacterized protein</fullName>
    </submittedName>
</protein>
<dbReference type="AlphaFoldDB" id="A0AAD7ZHH4"/>
<evidence type="ECO:0000313" key="2">
    <source>
        <dbReference type="Proteomes" id="UP001233999"/>
    </source>
</evidence>
<keyword evidence="2" id="KW-1185">Reference proteome</keyword>
<reference evidence="1" key="2">
    <citation type="submission" date="2023-05" db="EMBL/GenBank/DDBJ databases">
        <authorList>
            <person name="Fouks B."/>
        </authorList>
    </citation>
    <scope>NUCLEOTIDE SEQUENCE</scope>
    <source>
        <strain evidence="1">Stay&amp;Tobe</strain>
        <tissue evidence="1">Testes</tissue>
    </source>
</reference>
<comment type="caution">
    <text evidence="1">The sequence shown here is derived from an EMBL/GenBank/DDBJ whole genome shotgun (WGS) entry which is preliminary data.</text>
</comment>
<evidence type="ECO:0000313" key="1">
    <source>
        <dbReference type="EMBL" id="KAJ9580516.1"/>
    </source>
</evidence>
<gene>
    <name evidence="1" type="ORF">L9F63_024305</name>
</gene>
<feature type="non-terminal residue" evidence="1">
    <location>
        <position position="1"/>
    </location>
</feature>
<proteinExistence type="predicted"/>
<dbReference type="EMBL" id="JASPKZ010008289">
    <property type="protein sequence ID" value="KAJ9580516.1"/>
    <property type="molecule type" value="Genomic_DNA"/>
</dbReference>
<reference evidence="1" key="1">
    <citation type="journal article" date="2023" name="IScience">
        <title>Live-bearing cockroach genome reveals convergent evolutionary mechanisms linked to viviparity in insects and beyond.</title>
        <authorList>
            <person name="Fouks B."/>
            <person name="Harrison M.C."/>
            <person name="Mikhailova A.A."/>
            <person name="Marchal E."/>
            <person name="English S."/>
            <person name="Carruthers M."/>
            <person name="Jennings E.C."/>
            <person name="Chiamaka E.L."/>
            <person name="Frigard R.A."/>
            <person name="Pippel M."/>
            <person name="Attardo G.M."/>
            <person name="Benoit J.B."/>
            <person name="Bornberg-Bauer E."/>
            <person name="Tobe S.S."/>
        </authorList>
    </citation>
    <scope>NUCLEOTIDE SEQUENCE</scope>
    <source>
        <strain evidence="1">Stay&amp;Tobe</strain>
    </source>
</reference>
<name>A0AAD7ZHH4_DIPPU</name>
<sequence length="57" mass="6380">DFFSQISNSRLFNAQGIRLSVSMSSSEEQHKCKHGEGEFIDSTVYLKCKERPGVASL</sequence>